<keyword evidence="1" id="KW-1185">Reference proteome</keyword>
<protein>
    <submittedName>
        <fullName evidence="2">Secreted protein</fullName>
    </submittedName>
</protein>
<reference evidence="2" key="1">
    <citation type="submission" date="2016-11" db="UniProtKB">
        <authorList>
            <consortium name="WormBaseParasite"/>
        </authorList>
    </citation>
    <scope>IDENTIFICATION</scope>
</reference>
<evidence type="ECO:0000313" key="1">
    <source>
        <dbReference type="Proteomes" id="UP000095283"/>
    </source>
</evidence>
<organism evidence="1 2">
    <name type="scientific">Heterorhabditis bacteriophora</name>
    <name type="common">Entomopathogenic nematode worm</name>
    <dbReference type="NCBI Taxonomy" id="37862"/>
    <lineage>
        <taxon>Eukaryota</taxon>
        <taxon>Metazoa</taxon>
        <taxon>Ecdysozoa</taxon>
        <taxon>Nematoda</taxon>
        <taxon>Chromadorea</taxon>
        <taxon>Rhabditida</taxon>
        <taxon>Rhabditina</taxon>
        <taxon>Rhabditomorpha</taxon>
        <taxon>Strongyloidea</taxon>
        <taxon>Heterorhabditidae</taxon>
        <taxon>Heterorhabditis</taxon>
    </lineage>
</organism>
<name>A0A1I7X1H0_HETBA</name>
<evidence type="ECO:0000313" key="2">
    <source>
        <dbReference type="WBParaSite" id="Hba_11293"/>
    </source>
</evidence>
<proteinExistence type="predicted"/>
<dbReference type="AlphaFoldDB" id="A0A1I7X1H0"/>
<dbReference type="Proteomes" id="UP000095283">
    <property type="component" value="Unplaced"/>
</dbReference>
<sequence length="54" mass="6232">MPQALRIPTMLIVLFDAIRRIFLFHGHSTSLDDIGTPLHRVTGSRWCFDLTSFM</sequence>
<dbReference type="WBParaSite" id="Hba_11293">
    <property type="protein sequence ID" value="Hba_11293"/>
    <property type="gene ID" value="Hba_11293"/>
</dbReference>
<accession>A0A1I7X1H0</accession>